<keyword evidence="5" id="KW-0539">Nucleus</keyword>
<dbReference type="OMA" id="FDCLEEH"/>
<dbReference type="PANTHER" id="PTHR14487:SF3">
    <property type="entry name" value="ADRENOCORTICAL DYSPLASIA PROTEIN HOMOLOG"/>
    <property type="match status" value="1"/>
</dbReference>
<evidence type="ECO:0000256" key="6">
    <source>
        <dbReference type="SAM" id="MobiDB-lite"/>
    </source>
</evidence>
<dbReference type="Gene3D" id="2.40.50.960">
    <property type="match status" value="1"/>
</dbReference>
<dbReference type="InterPro" id="IPR028631">
    <property type="entry name" value="ACD"/>
</dbReference>
<dbReference type="STRING" id="94237.ENSMMOP00000003200"/>
<dbReference type="InterPro" id="IPR019437">
    <property type="entry name" value="TPP1/Est3"/>
</dbReference>
<reference evidence="8" key="2">
    <citation type="submission" date="2025-09" db="UniProtKB">
        <authorList>
            <consortium name="Ensembl"/>
        </authorList>
    </citation>
    <scope>IDENTIFICATION</scope>
</reference>
<evidence type="ECO:0000256" key="4">
    <source>
        <dbReference type="ARBA" id="ARBA00022895"/>
    </source>
</evidence>
<evidence type="ECO:0000256" key="5">
    <source>
        <dbReference type="ARBA" id="ARBA00023242"/>
    </source>
</evidence>
<dbReference type="GO" id="GO:0016233">
    <property type="term" value="P:telomere capping"/>
    <property type="evidence" value="ECO:0007669"/>
    <property type="project" value="InterPro"/>
</dbReference>
<accession>A0A3Q4AGF5</accession>
<dbReference type="GO" id="GO:0070187">
    <property type="term" value="C:shelterin complex"/>
    <property type="evidence" value="ECO:0007669"/>
    <property type="project" value="InterPro"/>
</dbReference>
<name>A0A3Q4AGF5_MOLML</name>
<evidence type="ECO:0000259" key="7">
    <source>
        <dbReference type="Pfam" id="PF10341"/>
    </source>
</evidence>
<dbReference type="GO" id="GO:0042162">
    <property type="term" value="F:telomeric DNA binding"/>
    <property type="evidence" value="ECO:0007669"/>
    <property type="project" value="InterPro"/>
</dbReference>
<dbReference type="PANTHER" id="PTHR14487">
    <property type="entry name" value="ADRENOCORTICAL DYSPLASIA PROTEIN ACD"/>
    <property type="match status" value="1"/>
</dbReference>
<evidence type="ECO:0000256" key="2">
    <source>
        <dbReference type="ARBA" id="ARBA00004574"/>
    </source>
</evidence>
<protein>
    <recommendedName>
        <fullName evidence="7">Shelterin complex subunit TPP1/Est3 domain-containing protein</fullName>
    </recommendedName>
</protein>
<dbReference type="GO" id="GO:0007004">
    <property type="term" value="P:telomere maintenance via telomerase"/>
    <property type="evidence" value="ECO:0007669"/>
    <property type="project" value="InterPro"/>
</dbReference>
<dbReference type="GO" id="GO:0032211">
    <property type="term" value="P:negative regulation of telomere maintenance via telomerase"/>
    <property type="evidence" value="ECO:0007669"/>
    <property type="project" value="TreeGrafter"/>
</dbReference>
<evidence type="ECO:0000313" key="9">
    <source>
        <dbReference type="Proteomes" id="UP000261620"/>
    </source>
</evidence>
<dbReference type="Ensembl" id="ENSMMOT00000003252.1">
    <property type="protein sequence ID" value="ENSMMOP00000003200.1"/>
    <property type="gene ID" value="ENSMMOG00000002565.1"/>
</dbReference>
<feature type="region of interest" description="Disordered" evidence="6">
    <location>
        <begin position="355"/>
        <end position="384"/>
    </location>
</feature>
<keyword evidence="3" id="KW-0158">Chromosome</keyword>
<evidence type="ECO:0000256" key="3">
    <source>
        <dbReference type="ARBA" id="ARBA00022454"/>
    </source>
</evidence>
<keyword evidence="9" id="KW-1185">Reference proteome</keyword>
<keyword evidence="4" id="KW-0779">Telomere</keyword>
<feature type="domain" description="Shelterin complex subunit TPP1/Est3" evidence="7">
    <location>
        <begin position="9"/>
        <end position="152"/>
    </location>
</feature>
<dbReference type="AlphaFoldDB" id="A0A3Q4AGF5"/>
<dbReference type="Pfam" id="PF10341">
    <property type="entry name" value="TPP1"/>
    <property type="match status" value="1"/>
</dbReference>
<evidence type="ECO:0000256" key="1">
    <source>
        <dbReference type="ARBA" id="ARBA00004123"/>
    </source>
</evidence>
<comment type="subcellular location">
    <subcellularLocation>
        <location evidence="2">Chromosome</location>
        <location evidence="2">Telomere</location>
    </subcellularLocation>
    <subcellularLocation>
        <location evidence="1">Nucleus</location>
    </subcellularLocation>
</comment>
<reference evidence="8" key="1">
    <citation type="submission" date="2025-08" db="UniProtKB">
        <authorList>
            <consortium name="Ensembl"/>
        </authorList>
    </citation>
    <scope>IDENTIFICATION</scope>
</reference>
<proteinExistence type="predicted"/>
<sequence>MSRAVRSRLSPWIENLILSYDSQQRTSSSVRLKAHVIGVGEMSQSQAQSSDSPTGLLFLSDGVLQIPAVLTALAWEHLQDQEDRESFSSLLNTTVCIRDYRLQFHMAQEQTKCRFFLSVGELATTAAGPVKDNTPCCTTMFSVRQKICMTWRVLLHQEALDSQASQCGFDLSELLGEWHHDCVQAVLEDVKERLMIVCSRPMSLQHSTSYSASMLTQQDTSVATGWDVDRIRYKALKPFSIPIKYLLIPVKNALQLQTEGNVASKPTVLETDHSSTNDFPSTEDSMLNEDMITRMVDRPLSNPWDIFPPLCTASSSSDVSPEATPTFSLHNAGTVSKPDQFVTLLSTQLPVQSSKDSWQISEHRDEEEEDTQINRSPPSWHFDTHAPTVRTVSRMTPSSHSDGRPFSYTYQMSGQNLQDLSHFKVSESLLYWAVKYLLVPKQTDNQHTIL</sequence>
<dbReference type="GO" id="GO:0005697">
    <property type="term" value="C:telomerase holoenzyme complex"/>
    <property type="evidence" value="ECO:0007669"/>
    <property type="project" value="InterPro"/>
</dbReference>
<evidence type="ECO:0000313" key="8">
    <source>
        <dbReference type="Ensembl" id="ENSMMOP00000003200.1"/>
    </source>
</evidence>
<dbReference type="GO" id="GO:0070198">
    <property type="term" value="P:protein localization to chromosome, telomeric region"/>
    <property type="evidence" value="ECO:0007669"/>
    <property type="project" value="TreeGrafter"/>
</dbReference>
<dbReference type="Proteomes" id="UP000261620">
    <property type="component" value="Unplaced"/>
</dbReference>
<organism evidence="8 9">
    <name type="scientific">Mola mola</name>
    <name type="common">Ocean sunfish</name>
    <name type="synonym">Tetraodon mola</name>
    <dbReference type="NCBI Taxonomy" id="94237"/>
    <lineage>
        <taxon>Eukaryota</taxon>
        <taxon>Metazoa</taxon>
        <taxon>Chordata</taxon>
        <taxon>Craniata</taxon>
        <taxon>Vertebrata</taxon>
        <taxon>Euteleostomi</taxon>
        <taxon>Actinopterygii</taxon>
        <taxon>Neopterygii</taxon>
        <taxon>Teleostei</taxon>
        <taxon>Neoteleostei</taxon>
        <taxon>Acanthomorphata</taxon>
        <taxon>Eupercaria</taxon>
        <taxon>Tetraodontiformes</taxon>
        <taxon>Molidae</taxon>
        <taxon>Mola</taxon>
    </lineage>
</organism>